<dbReference type="OMA" id="MENIWGH"/>
<proteinExistence type="predicted"/>
<dbReference type="InterPro" id="IPR036397">
    <property type="entry name" value="RNaseH_sf"/>
</dbReference>
<sequence length="151" mass="17054">MMWGAISMYGVPPLIFMDGRQDFTKYCEVLRDGLLPLAAEVFGEGQNWSFQQDNAPIHTSHLTKQCLAERSITTLPWPAKSPDINIIENVWGVMARTVYARGKQFDNIEDLKVAIEEAWATVGSDPLLRLHKSLPRRMNAVMDARGDATKY</sequence>
<dbReference type="InterPro" id="IPR052338">
    <property type="entry name" value="Transposase_5"/>
</dbReference>
<accession>R7QRW0</accession>
<dbReference type="AlphaFoldDB" id="R7QRW0"/>
<dbReference type="PANTHER" id="PTHR23022">
    <property type="entry name" value="TRANSPOSABLE ELEMENT-RELATED"/>
    <property type="match status" value="1"/>
</dbReference>
<protein>
    <recommendedName>
        <fullName evidence="1">Tc1-like transposase DDE domain-containing protein</fullName>
    </recommendedName>
</protein>
<dbReference type="Gene3D" id="3.30.420.10">
    <property type="entry name" value="Ribonuclease H-like superfamily/Ribonuclease H"/>
    <property type="match status" value="1"/>
</dbReference>
<dbReference type="KEGG" id="ccp:CHC_T00007080001"/>
<keyword evidence="3" id="KW-1185">Reference proteome</keyword>
<organism evidence="2 3">
    <name type="scientific">Chondrus crispus</name>
    <name type="common">Carrageen Irish moss</name>
    <name type="synonym">Polymorpha crispa</name>
    <dbReference type="NCBI Taxonomy" id="2769"/>
    <lineage>
        <taxon>Eukaryota</taxon>
        <taxon>Rhodophyta</taxon>
        <taxon>Florideophyceae</taxon>
        <taxon>Rhodymeniophycidae</taxon>
        <taxon>Gigartinales</taxon>
        <taxon>Gigartinaceae</taxon>
        <taxon>Chondrus</taxon>
    </lineage>
</organism>
<dbReference type="GO" id="GO:0003676">
    <property type="term" value="F:nucleic acid binding"/>
    <property type="evidence" value="ECO:0007669"/>
    <property type="project" value="InterPro"/>
</dbReference>
<dbReference type="Pfam" id="PF13358">
    <property type="entry name" value="DDE_3"/>
    <property type="match status" value="1"/>
</dbReference>
<name>R7QRW0_CHOCR</name>
<reference evidence="3" key="1">
    <citation type="journal article" date="2013" name="Proc. Natl. Acad. Sci. U.S.A.">
        <title>Genome structure and metabolic features in the red seaweed Chondrus crispus shed light on evolution of the Archaeplastida.</title>
        <authorList>
            <person name="Collen J."/>
            <person name="Porcel B."/>
            <person name="Carre W."/>
            <person name="Ball S.G."/>
            <person name="Chaparro C."/>
            <person name="Tonon T."/>
            <person name="Barbeyron T."/>
            <person name="Michel G."/>
            <person name="Noel B."/>
            <person name="Valentin K."/>
            <person name="Elias M."/>
            <person name="Artiguenave F."/>
            <person name="Arun A."/>
            <person name="Aury J.M."/>
            <person name="Barbosa-Neto J.F."/>
            <person name="Bothwell J.H."/>
            <person name="Bouget F.Y."/>
            <person name="Brillet L."/>
            <person name="Cabello-Hurtado F."/>
            <person name="Capella-Gutierrez S."/>
            <person name="Charrier B."/>
            <person name="Cladiere L."/>
            <person name="Cock J.M."/>
            <person name="Coelho S.M."/>
            <person name="Colleoni C."/>
            <person name="Czjzek M."/>
            <person name="Da Silva C."/>
            <person name="Delage L."/>
            <person name="Denoeud F."/>
            <person name="Deschamps P."/>
            <person name="Dittami S.M."/>
            <person name="Gabaldon T."/>
            <person name="Gachon C.M."/>
            <person name="Groisillier A."/>
            <person name="Herve C."/>
            <person name="Jabbari K."/>
            <person name="Katinka M."/>
            <person name="Kloareg B."/>
            <person name="Kowalczyk N."/>
            <person name="Labadie K."/>
            <person name="Leblanc C."/>
            <person name="Lopez P.J."/>
            <person name="McLachlan D.H."/>
            <person name="Meslet-Cladiere L."/>
            <person name="Moustafa A."/>
            <person name="Nehr Z."/>
            <person name="Nyvall Collen P."/>
            <person name="Panaud O."/>
            <person name="Partensky F."/>
            <person name="Poulain J."/>
            <person name="Rensing S.A."/>
            <person name="Rousvoal S."/>
            <person name="Samson G."/>
            <person name="Symeonidi A."/>
            <person name="Weissenbach J."/>
            <person name="Zambounis A."/>
            <person name="Wincker P."/>
            <person name="Boyen C."/>
        </authorList>
    </citation>
    <scope>NUCLEOTIDE SEQUENCE [LARGE SCALE GENOMIC DNA]</scope>
    <source>
        <strain evidence="3">cv. Stackhouse</strain>
    </source>
</reference>
<evidence type="ECO:0000313" key="3">
    <source>
        <dbReference type="Proteomes" id="UP000012073"/>
    </source>
</evidence>
<gene>
    <name evidence="2" type="ORF">CHC_T00007080001</name>
</gene>
<dbReference type="InterPro" id="IPR038717">
    <property type="entry name" value="Tc1-like_DDE_dom"/>
</dbReference>
<dbReference type="STRING" id="2769.R7QRW0"/>
<dbReference type="PANTHER" id="PTHR23022:SF129">
    <property type="entry name" value="TRANSPOSABLE ELEMENT TC3 TRANSPOSASE"/>
    <property type="match status" value="1"/>
</dbReference>
<evidence type="ECO:0000313" key="2">
    <source>
        <dbReference type="EMBL" id="CDF40241.1"/>
    </source>
</evidence>
<dbReference type="PhylomeDB" id="R7QRW0"/>
<evidence type="ECO:0000259" key="1">
    <source>
        <dbReference type="Pfam" id="PF13358"/>
    </source>
</evidence>
<dbReference type="EMBL" id="HG002147">
    <property type="protein sequence ID" value="CDF40241.1"/>
    <property type="molecule type" value="Genomic_DNA"/>
</dbReference>
<dbReference type="Proteomes" id="UP000012073">
    <property type="component" value="Unassembled WGS sequence"/>
</dbReference>
<feature type="domain" description="Tc1-like transposase DDE" evidence="1">
    <location>
        <begin position="47"/>
        <end position="112"/>
    </location>
</feature>
<dbReference type="OrthoDB" id="8060176at2759"/>
<dbReference type="GeneID" id="17318253"/>
<dbReference type="RefSeq" id="XP_005710535.1">
    <property type="nucleotide sequence ID" value="XM_005710478.1"/>
</dbReference>
<dbReference type="Gramene" id="CDF40241">
    <property type="protein sequence ID" value="CDF40241"/>
    <property type="gene ID" value="CHC_T00007080001"/>
</dbReference>